<dbReference type="EMBL" id="CAJNOC010002148">
    <property type="protein sequence ID" value="CAF0915454.1"/>
    <property type="molecule type" value="Genomic_DNA"/>
</dbReference>
<protein>
    <submittedName>
        <fullName evidence="1">Uncharacterized protein</fullName>
    </submittedName>
</protein>
<accession>A0A814AQH6</accession>
<name>A0A814AQH6_9BILA</name>
<evidence type="ECO:0000313" key="1">
    <source>
        <dbReference type="EMBL" id="CAF0915454.1"/>
    </source>
</evidence>
<evidence type="ECO:0000313" key="2">
    <source>
        <dbReference type="Proteomes" id="UP000663879"/>
    </source>
</evidence>
<comment type="caution">
    <text evidence="1">The sequence shown here is derived from an EMBL/GenBank/DDBJ whole genome shotgun (WGS) entry which is preliminary data.</text>
</comment>
<keyword evidence="2" id="KW-1185">Reference proteome</keyword>
<proteinExistence type="predicted"/>
<dbReference type="AlphaFoldDB" id="A0A814AQH6"/>
<gene>
    <name evidence="1" type="ORF">OXX778_LOCUS12123</name>
</gene>
<organism evidence="1 2">
    <name type="scientific">Brachionus calyciflorus</name>
    <dbReference type="NCBI Taxonomy" id="104777"/>
    <lineage>
        <taxon>Eukaryota</taxon>
        <taxon>Metazoa</taxon>
        <taxon>Spiralia</taxon>
        <taxon>Gnathifera</taxon>
        <taxon>Rotifera</taxon>
        <taxon>Eurotatoria</taxon>
        <taxon>Monogononta</taxon>
        <taxon>Pseudotrocha</taxon>
        <taxon>Ploima</taxon>
        <taxon>Brachionidae</taxon>
        <taxon>Brachionus</taxon>
    </lineage>
</organism>
<sequence>MWFSAKIQYPLFNRSIKKIFNKHRLEFSDFELNEWLNKDANDAGFRLMTDEEIIQESKNLLSNNSDVFEEESENEELVENTPSSKIISSTTAITKKCSY</sequence>
<dbReference type="Proteomes" id="UP000663879">
    <property type="component" value="Unassembled WGS sequence"/>
</dbReference>
<reference evidence="1" key="1">
    <citation type="submission" date="2021-02" db="EMBL/GenBank/DDBJ databases">
        <authorList>
            <person name="Nowell W R."/>
        </authorList>
    </citation>
    <scope>NUCLEOTIDE SEQUENCE</scope>
    <source>
        <strain evidence="1">Ploen Becks lab</strain>
    </source>
</reference>